<dbReference type="RefSeq" id="WP_136459245.1">
    <property type="nucleotide sequence ID" value="NZ_SRSF01000003.1"/>
</dbReference>
<evidence type="ECO:0000313" key="3">
    <source>
        <dbReference type="EMBL" id="THH40080.1"/>
    </source>
</evidence>
<name>A0A4S4NV21_9BACT</name>
<keyword evidence="4" id="KW-1185">Reference proteome</keyword>
<dbReference type="Proteomes" id="UP000308528">
    <property type="component" value="Unassembled WGS sequence"/>
</dbReference>
<dbReference type="EMBL" id="SRSF01000003">
    <property type="protein sequence ID" value="THH40080.1"/>
    <property type="molecule type" value="Genomic_DNA"/>
</dbReference>
<comment type="caution">
    <text evidence="3">The sequence shown here is derived from an EMBL/GenBank/DDBJ whole genome shotgun (WGS) entry which is preliminary data.</text>
</comment>
<feature type="chain" id="PRO_5020707866" description="DUF5723 domain-containing protein" evidence="1">
    <location>
        <begin position="23"/>
        <end position="455"/>
    </location>
</feature>
<reference evidence="3 4" key="1">
    <citation type="submission" date="2019-04" db="EMBL/GenBank/DDBJ databases">
        <title>Lewinella litorea sp. nov., isolated from a marine sand.</title>
        <authorList>
            <person name="Yoon J.-H."/>
        </authorList>
    </citation>
    <scope>NUCLEOTIDE SEQUENCE [LARGE SCALE GENOMIC DNA]</scope>
    <source>
        <strain evidence="3 4">HSMS-39</strain>
    </source>
</reference>
<gene>
    <name evidence="3" type="ORF">E4021_10800</name>
</gene>
<organism evidence="3 4">
    <name type="scientific">Neolewinella litorea</name>
    <dbReference type="NCBI Taxonomy" id="2562452"/>
    <lineage>
        <taxon>Bacteria</taxon>
        <taxon>Pseudomonadati</taxon>
        <taxon>Bacteroidota</taxon>
        <taxon>Saprospiria</taxon>
        <taxon>Saprospirales</taxon>
        <taxon>Lewinellaceae</taxon>
        <taxon>Neolewinella</taxon>
    </lineage>
</organism>
<evidence type="ECO:0000313" key="4">
    <source>
        <dbReference type="Proteomes" id="UP000308528"/>
    </source>
</evidence>
<evidence type="ECO:0000256" key="1">
    <source>
        <dbReference type="SAM" id="SignalP"/>
    </source>
</evidence>
<sequence length="455" mass="48259">MKTLSAPGLLVVSLLFSALLGAQPFPGLSFDNYAGVHGLLLNPANAAANNVGFELHLGSVNAGLANDYIGLPSYSDLLDEEDIYAADLTRTPAADNFRSSHLNVLGPSLLMGLGQSAGLGLVTRVRNFYEVRNLDGRLTEGQDDGFGRLDDFSGTYQDFNTNSHGWAEVAVVLGAVLVNRKEFQLKGGAAVKVLRGLGGYHAGSPSLEVAYDGGSGELITGGEVADVLAGDYSYGELDLDALSEKLGTGVGFDLGLSLEWRPGGVPADRLRTPYRLKVGASVVDLGAVTYEEARVSTYPVGGRVSTDLLEGRSLAYVLEDNYDGTSRREAADFRLPTALYLHLDYRLAGGLFLSALSASALNADPLLAGNRITNAITVAPRLETKWLSLYAPARFGGPEGTSLGAGLRLGFVTIGSATLLSHLFTDTNYAADVYAGVKIPFYRRLRAKEVKEIVE</sequence>
<dbReference type="Pfam" id="PF18990">
    <property type="entry name" value="DUF5723"/>
    <property type="match status" value="1"/>
</dbReference>
<feature type="domain" description="DUF5723" evidence="2">
    <location>
        <begin position="43"/>
        <end position="414"/>
    </location>
</feature>
<dbReference type="OrthoDB" id="9805336at2"/>
<evidence type="ECO:0000259" key="2">
    <source>
        <dbReference type="Pfam" id="PF18990"/>
    </source>
</evidence>
<dbReference type="AlphaFoldDB" id="A0A4S4NV21"/>
<dbReference type="InterPro" id="IPR043781">
    <property type="entry name" value="DUF5723"/>
</dbReference>
<accession>A0A4S4NV21</accession>
<keyword evidence="1" id="KW-0732">Signal</keyword>
<feature type="signal peptide" evidence="1">
    <location>
        <begin position="1"/>
        <end position="22"/>
    </location>
</feature>
<proteinExistence type="predicted"/>
<protein>
    <recommendedName>
        <fullName evidence="2">DUF5723 domain-containing protein</fullName>
    </recommendedName>
</protein>